<gene>
    <name evidence="2" type="ORF">M7I_8010</name>
</gene>
<dbReference type="HOGENOM" id="CLU_891520_0_0_1"/>
<dbReference type="InterPro" id="IPR011009">
    <property type="entry name" value="Kinase-like_dom_sf"/>
</dbReference>
<evidence type="ECO:0000256" key="1">
    <source>
        <dbReference type="SAM" id="MobiDB-lite"/>
    </source>
</evidence>
<organism evidence="2 3">
    <name type="scientific">Glarea lozoyensis (strain ATCC 74030 / MF5533)</name>
    <dbReference type="NCBI Taxonomy" id="1104152"/>
    <lineage>
        <taxon>Eukaryota</taxon>
        <taxon>Fungi</taxon>
        <taxon>Dikarya</taxon>
        <taxon>Ascomycota</taxon>
        <taxon>Pezizomycotina</taxon>
        <taxon>Leotiomycetes</taxon>
        <taxon>Helotiales</taxon>
        <taxon>Helotiaceae</taxon>
        <taxon>Glarea</taxon>
    </lineage>
</organism>
<dbReference type="SUPFAM" id="SSF56112">
    <property type="entry name" value="Protein kinase-like (PK-like)"/>
    <property type="match status" value="1"/>
</dbReference>
<reference evidence="2 3" key="1">
    <citation type="journal article" date="2012" name="Eukaryot. Cell">
        <title>Genome sequence of the fungus Glarea lozoyensis: the first genome sequence of a species from the Helotiaceae family.</title>
        <authorList>
            <person name="Youssar L."/>
            <person name="Gruening B.A."/>
            <person name="Erxleben A."/>
            <person name="Guenther S."/>
            <person name="Huettel W."/>
        </authorList>
    </citation>
    <scope>NUCLEOTIDE SEQUENCE [LARGE SCALE GENOMIC DNA]</scope>
    <source>
        <strain evidence="3">ATCC 74030 / MF5533</strain>
    </source>
</reference>
<dbReference type="OrthoDB" id="2968323at2759"/>
<keyword evidence="3" id="KW-1185">Reference proteome</keyword>
<dbReference type="Proteomes" id="UP000005446">
    <property type="component" value="Unassembled WGS sequence"/>
</dbReference>
<proteinExistence type="predicted"/>
<evidence type="ECO:0000313" key="3">
    <source>
        <dbReference type="Proteomes" id="UP000005446"/>
    </source>
</evidence>
<name>H0EYV0_GLAL7</name>
<feature type="compositionally biased region" description="Polar residues" evidence="1">
    <location>
        <begin position="23"/>
        <end position="40"/>
    </location>
</feature>
<dbReference type="AlphaFoldDB" id="H0EYV0"/>
<comment type="caution">
    <text evidence="2">The sequence shown here is derived from an EMBL/GenBank/DDBJ whole genome shotgun (WGS) entry which is preliminary data.</text>
</comment>
<feature type="region of interest" description="Disordered" evidence="1">
    <location>
        <begin position="1"/>
        <end position="61"/>
    </location>
</feature>
<accession>H0EYV0</accession>
<evidence type="ECO:0000313" key="2">
    <source>
        <dbReference type="EMBL" id="EHK96303.1"/>
    </source>
</evidence>
<dbReference type="EMBL" id="AGUE01000258">
    <property type="protein sequence ID" value="EHK96303.1"/>
    <property type="molecule type" value="Genomic_DNA"/>
</dbReference>
<protein>
    <recommendedName>
        <fullName evidence="4">Aminoglycoside phosphotransferase domain-containing protein</fullName>
    </recommendedName>
</protein>
<dbReference type="InParanoid" id="H0EYV0"/>
<sequence length="312" mass="35571">MASPSEAPIAEGVDQSIPDHETNAVTTATSPSQEKASGDQQIAPVSEPVVSLSPCEEDDDDFPSNCLDDEEWSDQEPFESLREKVNQLCQDIGFGEPSEILEMGGGDFHRIVGLRFSSRTPQRYILRIPRWAYSEDLQHETSDQVAILSFFSRKFKDVPVPSVYAYDSTTNNAIENLDDAKSAPRVLTRKPPSWLWIHPDTRHSTWMGDHDDKPERPFTHDELLIKAHFDQTMAQLCPSYLEDAYHRGYWLRRLSRFAVLGLESAECINRFWTLSEEWDQYYQALELDDVDVKMTDAMDEGSGENSEENLSK</sequence>
<evidence type="ECO:0008006" key="4">
    <source>
        <dbReference type="Google" id="ProtNLM"/>
    </source>
</evidence>